<dbReference type="Gene3D" id="3.50.50.60">
    <property type="entry name" value="FAD/NAD(P)-binding domain"/>
    <property type="match status" value="1"/>
</dbReference>
<evidence type="ECO:0000256" key="5">
    <source>
        <dbReference type="PIRSR" id="PIRSR000137-2"/>
    </source>
</evidence>
<dbReference type="PIRSF" id="PIRSF000137">
    <property type="entry name" value="Alcohol_oxidase"/>
    <property type="match status" value="1"/>
</dbReference>
<evidence type="ECO:0000313" key="10">
    <source>
        <dbReference type="Proteomes" id="UP000003250"/>
    </source>
</evidence>
<feature type="binding site" evidence="5">
    <location>
        <begin position="106"/>
        <end position="109"/>
    </location>
    <ligand>
        <name>FAD</name>
        <dbReference type="ChEBI" id="CHEBI:57692"/>
    </ligand>
</feature>
<evidence type="ECO:0000256" key="6">
    <source>
        <dbReference type="RuleBase" id="RU003968"/>
    </source>
</evidence>
<organism evidence="9 10">
    <name type="scientific">Mesorhizobium alhagi CCNWXJ12-2</name>
    <dbReference type="NCBI Taxonomy" id="1107882"/>
    <lineage>
        <taxon>Bacteria</taxon>
        <taxon>Pseudomonadati</taxon>
        <taxon>Pseudomonadota</taxon>
        <taxon>Alphaproteobacteria</taxon>
        <taxon>Hyphomicrobiales</taxon>
        <taxon>Phyllobacteriaceae</taxon>
        <taxon>Allomesorhizobium</taxon>
    </lineage>
</organism>
<gene>
    <name evidence="9" type="ORF">MAXJ12_10093</name>
</gene>
<accession>H0HPD9</accession>
<comment type="similarity">
    <text evidence="2 6">Belongs to the GMC oxidoreductase family.</text>
</comment>
<dbReference type="Gene3D" id="3.30.560.10">
    <property type="entry name" value="Glucose Oxidase, domain 3"/>
    <property type="match status" value="1"/>
</dbReference>
<feature type="domain" description="Glucose-methanol-choline oxidoreductase N-terminal" evidence="8">
    <location>
        <begin position="269"/>
        <end position="283"/>
    </location>
</feature>
<evidence type="ECO:0000256" key="4">
    <source>
        <dbReference type="ARBA" id="ARBA00022827"/>
    </source>
</evidence>
<dbReference type="GO" id="GO:0016614">
    <property type="term" value="F:oxidoreductase activity, acting on CH-OH group of donors"/>
    <property type="evidence" value="ECO:0007669"/>
    <property type="project" value="InterPro"/>
</dbReference>
<dbReference type="InterPro" id="IPR007867">
    <property type="entry name" value="GMC_OxRtase_C"/>
</dbReference>
<evidence type="ECO:0000259" key="7">
    <source>
        <dbReference type="PROSITE" id="PS00623"/>
    </source>
</evidence>
<evidence type="ECO:0000256" key="3">
    <source>
        <dbReference type="ARBA" id="ARBA00022630"/>
    </source>
</evidence>
<dbReference type="PANTHER" id="PTHR11552">
    <property type="entry name" value="GLUCOSE-METHANOL-CHOLINE GMC OXIDOREDUCTASE"/>
    <property type="match status" value="1"/>
</dbReference>
<name>H0HPD9_9HYPH</name>
<keyword evidence="3 6" id="KW-0285">Flavoprotein</keyword>
<proteinExistence type="inferred from homology"/>
<feature type="domain" description="Glucose-methanol-choline oxidoreductase N-terminal" evidence="7">
    <location>
        <begin position="96"/>
        <end position="119"/>
    </location>
</feature>
<evidence type="ECO:0000256" key="1">
    <source>
        <dbReference type="ARBA" id="ARBA00001974"/>
    </source>
</evidence>
<sequence>MIQNIRMLAGDLSNSMQSYDFIIVGSGSAGSVVAERLSASGRFSVLVLEAGGTDRRFYVQMPLGYGKTFFDPAVNWNYKAEPDPGLAGNVDHWPRGKLLGGSSSINAMVWIRGSAEDYDAWAAAGNSGWGYADLLPLFKVIEDNEAGADEWRSVGGPLHVTDCSRSVHPLTARYLKAGQEAGLPLNPDFNGASQEGVGVYQISTRNGRRMSAARAFLRPAMKRKNVRVETQALATKILFEGSRAVGVEYIRNGRTITARAGREIVLCAGSINTPQLLQLSGVGPADLLRSLGIPVVHDNGNVGANLQDHLGINYTFKGKVPTLNQLLRPWWGKLYVGMQYLLSRSGPLSLSMNNAGGFFRTDPQLARPNMQLYFQAFSTVIPKNGERPILTPDPWPGFSIGLSNCRPTSRGSIMIRSNNPLDYPKIVPNAYSTEQDVAEMLAAVKFVRRIASMPAMAEIIEEEVLPGPSIASDEDLIQDFRKRSGTVYHPVSTCRMGPDPSGSVVDPRLKVHGLAGLRIVDASIFPDNISGNTNAPAIMTGAKGAAMILEDHK</sequence>
<dbReference type="InterPro" id="IPR036188">
    <property type="entry name" value="FAD/NAD-bd_sf"/>
</dbReference>
<dbReference type="PROSITE" id="PS00624">
    <property type="entry name" value="GMC_OXRED_2"/>
    <property type="match status" value="1"/>
</dbReference>
<keyword evidence="10" id="KW-1185">Reference proteome</keyword>
<dbReference type="SUPFAM" id="SSF51905">
    <property type="entry name" value="FAD/NAD(P)-binding domain"/>
    <property type="match status" value="1"/>
</dbReference>
<evidence type="ECO:0000259" key="8">
    <source>
        <dbReference type="PROSITE" id="PS00624"/>
    </source>
</evidence>
<dbReference type="GO" id="GO:0050660">
    <property type="term" value="F:flavin adenine dinucleotide binding"/>
    <property type="evidence" value="ECO:0007669"/>
    <property type="project" value="InterPro"/>
</dbReference>
<dbReference type="EMBL" id="AHAM01000069">
    <property type="protein sequence ID" value="EHK57411.1"/>
    <property type="molecule type" value="Genomic_DNA"/>
</dbReference>
<dbReference type="InterPro" id="IPR012132">
    <property type="entry name" value="GMC_OxRdtase"/>
</dbReference>
<dbReference type="Proteomes" id="UP000003250">
    <property type="component" value="Unassembled WGS sequence"/>
</dbReference>
<evidence type="ECO:0000256" key="2">
    <source>
        <dbReference type="ARBA" id="ARBA00010790"/>
    </source>
</evidence>
<dbReference type="PATRIC" id="fig|1107882.3.peg.1984"/>
<dbReference type="SUPFAM" id="SSF54373">
    <property type="entry name" value="FAD-linked reductases, C-terminal domain"/>
    <property type="match status" value="1"/>
</dbReference>
<dbReference type="PANTHER" id="PTHR11552:SF147">
    <property type="entry name" value="CHOLINE DEHYDROGENASE, MITOCHONDRIAL"/>
    <property type="match status" value="1"/>
</dbReference>
<dbReference type="PROSITE" id="PS00623">
    <property type="entry name" value="GMC_OXRED_1"/>
    <property type="match status" value="1"/>
</dbReference>
<dbReference type="Pfam" id="PF00732">
    <property type="entry name" value="GMC_oxred_N"/>
    <property type="match status" value="1"/>
</dbReference>
<dbReference type="AlphaFoldDB" id="H0HPD9"/>
<reference evidence="9 10" key="1">
    <citation type="journal article" date="2012" name="J. Bacteriol.">
        <title>Draft Genome Sequence of Mesorhizobium alhagi CCNWXJ12-2T, a Novel Salt-Resistant Species Isolated from the Desert of Northwestern China.</title>
        <authorList>
            <person name="Zhou M."/>
            <person name="Chen W."/>
            <person name="Chen H."/>
            <person name="Wei G."/>
        </authorList>
    </citation>
    <scope>NUCLEOTIDE SEQUENCE [LARGE SCALE GENOMIC DNA]</scope>
    <source>
        <strain evidence="9 10">CCNWXJ12-2</strain>
    </source>
</reference>
<dbReference type="Pfam" id="PF05199">
    <property type="entry name" value="GMC_oxred_C"/>
    <property type="match status" value="1"/>
</dbReference>
<evidence type="ECO:0000313" key="9">
    <source>
        <dbReference type="EMBL" id="EHK57411.1"/>
    </source>
</evidence>
<dbReference type="InterPro" id="IPR000172">
    <property type="entry name" value="GMC_OxRdtase_N"/>
</dbReference>
<comment type="cofactor">
    <cofactor evidence="1 5">
        <name>FAD</name>
        <dbReference type="ChEBI" id="CHEBI:57692"/>
    </cofactor>
</comment>
<keyword evidence="4 5" id="KW-0274">FAD</keyword>
<protein>
    <submittedName>
        <fullName evidence="9">Glucose-methanol-choline oxidoreductase</fullName>
    </submittedName>
</protein>